<keyword evidence="5" id="KW-1185">Reference proteome</keyword>
<dbReference type="InterPro" id="IPR003598">
    <property type="entry name" value="Ig_sub2"/>
</dbReference>
<evidence type="ECO:0000313" key="4">
    <source>
        <dbReference type="EMBL" id="NWX43248.1"/>
    </source>
</evidence>
<proteinExistence type="predicted"/>
<name>A0A7K6W9B4_STECA</name>
<dbReference type="SMART" id="SM00409">
    <property type="entry name" value="IG"/>
    <property type="match status" value="1"/>
</dbReference>
<keyword evidence="1" id="KW-1133">Transmembrane helix</keyword>
<feature type="non-terminal residue" evidence="4">
    <location>
        <position position="329"/>
    </location>
</feature>
<reference evidence="4 5" key="1">
    <citation type="submission" date="2019-09" db="EMBL/GenBank/DDBJ databases">
        <title>Bird 10,000 Genomes (B10K) Project - Family phase.</title>
        <authorList>
            <person name="Zhang G."/>
        </authorList>
    </citation>
    <scope>NUCLEOTIDE SEQUENCE [LARGE SCALE GENOMIC DNA]</scope>
    <source>
        <strain evidence="4">OUT-0004</strain>
    </source>
</reference>
<feature type="non-terminal residue" evidence="4">
    <location>
        <position position="1"/>
    </location>
</feature>
<dbReference type="Pfam" id="PF03921">
    <property type="entry name" value="ICAM_N"/>
    <property type="match status" value="1"/>
</dbReference>
<dbReference type="AlphaFoldDB" id="A0A7K6W9B4"/>
<feature type="signal peptide" evidence="2">
    <location>
        <begin position="1"/>
        <end position="22"/>
    </location>
</feature>
<dbReference type="CDD" id="cd00096">
    <property type="entry name" value="Ig"/>
    <property type="match status" value="1"/>
</dbReference>
<dbReference type="SUPFAM" id="SSF48726">
    <property type="entry name" value="Immunoglobulin"/>
    <property type="match status" value="3"/>
</dbReference>
<evidence type="ECO:0000256" key="1">
    <source>
        <dbReference type="SAM" id="Phobius"/>
    </source>
</evidence>
<organism evidence="4 5">
    <name type="scientific">Steatornis caripensis</name>
    <name type="common">Oilbird</name>
    <dbReference type="NCBI Taxonomy" id="48435"/>
    <lineage>
        <taxon>Eukaryota</taxon>
        <taxon>Metazoa</taxon>
        <taxon>Chordata</taxon>
        <taxon>Craniata</taxon>
        <taxon>Vertebrata</taxon>
        <taxon>Euteleostomi</taxon>
        <taxon>Archelosauria</taxon>
        <taxon>Archosauria</taxon>
        <taxon>Dinosauria</taxon>
        <taxon>Saurischia</taxon>
        <taxon>Theropoda</taxon>
        <taxon>Coelurosauria</taxon>
        <taxon>Aves</taxon>
        <taxon>Neognathae</taxon>
        <taxon>Neoaves</taxon>
        <taxon>Strisores</taxon>
        <taxon>Caprimulgiformes</taxon>
        <taxon>Steatornithidae</taxon>
        <taxon>Steatornis</taxon>
    </lineage>
</organism>
<protein>
    <submittedName>
        <fullName evidence="4">ICAM3 protein</fullName>
    </submittedName>
</protein>
<sequence>MDPRRSWGAMALLCFLVPGGHPGPCRVSISPEEPTVEFGTSLLLNCTSSCQNYSRLSWEVSVAKMGTQGPGWVSLSVPNVTDWSLELQCFGIFGKQRDIATTTLRAYRLSPPAIYLEGDAVVGKEARVTCTASARVPPGAPPALRLTLRGGGLPPSTHRGSSVSLAFTAQPEQHGREVTCEAELQLGRHTVNASAAMLLWVWAAPYDVRVWAPRTIFTAGDNLTVTCRAEGNPPPQLRWELPTNASRELRDGGATVTIPVAQQAHGGTYRCLAENRYGTGAASVDILFRGPSRSPLVPVAVTLAVVTVLAALAVSWWIYRSRGWKPMPD</sequence>
<keyword evidence="1" id="KW-0812">Transmembrane</keyword>
<evidence type="ECO:0000256" key="2">
    <source>
        <dbReference type="SAM" id="SignalP"/>
    </source>
</evidence>
<dbReference type="GO" id="GO:0005178">
    <property type="term" value="F:integrin binding"/>
    <property type="evidence" value="ECO:0007669"/>
    <property type="project" value="InterPro"/>
</dbReference>
<comment type="caution">
    <text evidence="4">The sequence shown here is derived from an EMBL/GenBank/DDBJ whole genome shotgun (WGS) entry which is preliminary data.</text>
</comment>
<dbReference type="Gene3D" id="2.60.40.10">
    <property type="entry name" value="Immunoglobulins"/>
    <property type="match status" value="3"/>
</dbReference>
<dbReference type="InterPro" id="IPR007110">
    <property type="entry name" value="Ig-like_dom"/>
</dbReference>
<evidence type="ECO:0000259" key="3">
    <source>
        <dbReference type="PROSITE" id="PS50835"/>
    </source>
</evidence>
<dbReference type="SMART" id="SM00408">
    <property type="entry name" value="IGc2"/>
    <property type="match status" value="1"/>
</dbReference>
<dbReference type="InterPro" id="IPR013783">
    <property type="entry name" value="Ig-like_fold"/>
</dbReference>
<dbReference type="PANTHER" id="PTHR13771:SF9">
    <property type="entry name" value="INTERCELLULAR ADHESION MOLECULE 5"/>
    <property type="match status" value="1"/>
</dbReference>
<dbReference type="PROSITE" id="PS50835">
    <property type="entry name" value="IG_LIKE"/>
    <property type="match status" value="1"/>
</dbReference>
<dbReference type="InterPro" id="IPR013768">
    <property type="entry name" value="ICAM_N"/>
</dbReference>
<evidence type="ECO:0000313" key="5">
    <source>
        <dbReference type="Proteomes" id="UP000516988"/>
    </source>
</evidence>
<dbReference type="Proteomes" id="UP000516988">
    <property type="component" value="Unassembled WGS sequence"/>
</dbReference>
<dbReference type="Pfam" id="PF13927">
    <property type="entry name" value="Ig_3"/>
    <property type="match status" value="1"/>
</dbReference>
<dbReference type="PANTHER" id="PTHR13771">
    <property type="entry name" value="INTERCELLULAR ADHESION MOLECULE"/>
    <property type="match status" value="1"/>
</dbReference>
<dbReference type="InterPro" id="IPR003599">
    <property type="entry name" value="Ig_sub"/>
</dbReference>
<dbReference type="OrthoDB" id="10012075at2759"/>
<keyword evidence="2" id="KW-0732">Signal</keyword>
<dbReference type="InterPro" id="IPR047012">
    <property type="entry name" value="ICAM_VCAM"/>
</dbReference>
<feature type="transmembrane region" description="Helical" evidence="1">
    <location>
        <begin position="296"/>
        <end position="319"/>
    </location>
</feature>
<gene>
    <name evidence="4" type="primary">Icam3</name>
    <name evidence="4" type="ORF">STECAR_R15375</name>
</gene>
<feature type="domain" description="Ig-like" evidence="3">
    <location>
        <begin position="205"/>
        <end position="287"/>
    </location>
</feature>
<dbReference type="InterPro" id="IPR036179">
    <property type="entry name" value="Ig-like_dom_sf"/>
</dbReference>
<dbReference type="EMBL" id="VZSC01006264">
    <property type="protein sequence ID" value="NWX43248.1"/>
    <property type="molecule type" value="Genomic_DNA"/>
</dbReference>
<dbReference type="GO" id="GO:0005886">
    <property type="term" value="C:plasma membrane"/>
    <property type="evidence" value="ECO:0007669"/>
    <property type="project" value="TreeGrafter"/>
</dbReference>
<dbReference type="GO" id="GO:0007155">
    <property type="term" value="P:cell adhesion"/>
    <property type="evidence" value="ECO:0007669"/>
    <property type="project" value="InterPro"/>
</dbReference>
<accession>A0A7K6W9B4</accession>
<keyword evidence="1" id="KW-0472">Membrane</keyword>
<feature type="chain" id="PRO_5029784843" evidence="2">
    <location>
        <begin position="23"/>
        <end position="329"/>
    </location>
</feature>